<keyword evidence="1" id="KW-0732">Signal</keyword>
<name>A0ABT4S105_9FLAO</name>
<accession>A0ABT4S105</accession>
<comment type="caution">
    <text evidence="2">The sequence shown here is derived from an EMBL/GenBank/DDBJ whole genome shotgun (WGS) entry which is preliminary data.</text>
</comment>
<evidence type="ECO:0000313" key="2">
    <source>
        <dbReference type="EMBL" id="MDA0177758.1"/>
    </source>
</evidence>
<evidence type="ECO:0000256" key="1">
    <source>
        <dbReference type="SAM" id="SignalP"/>
    </source>
</evidence>
<keyword evidence="3" id="KW-1185">Reference proteome</keyword>
<gene>
    <name evidence="2" type="ORF">OOZ35_09670</name>
</gene>
<organism evidence="2 3">
    <name type="scientific">Mesoflavibacter profundi</name>
    <dbReference type="NCBI Taxonomy" id="2708110"/>
    <lineage>
        <taxon>Bacteria</taxon>
        <taxon>Pseudomonadati</taxon>
        <taxon>Bacteroidota</taxon>
        <taxon>Flavobacteriia</taxon>
        <taxon>Flavobacteriales</taxon>
        <taxon>Flavobacteriaceae</taxon>
        <taxon>Mesoflavibacter</taxon>
    </lineage>
</organism>
<dbReference type="EMBL" id="JAPFGC010000002">
    <property type="protein sequence ID" value="MDA0177758.1"/>
    <property type="molecule type" value="Genomic_DNA"/>
</dbReference>
<dbReference type="Proteomes" id="UP001149142">
    <property type="component" value="Unassembled WGS sequence"/>
</dbReference>
<feature type="chain" id="PRO_5046429531" evidence="1">
    <location>
        <begin position="19"/>
        <end position="269"/>
    </location>
</feature>
<feature type="signal peptide" evidence="1">
    <location>
        <begin position="1"/>
        <end position="18"/>
    </location>
</feature>
<reference evidence="2" key="1">
    <citation type="submission" date="2022-11" db="EMBL/GenBank/DDBJ databases">
        <title>Refractory cell wall polysaccharides provide important carbon source for microbial heterotrophs in the hadal ocean.</title>
        <authorList>
            <person name="Zhu X."/>
        </authorList>
    </citation>
    <scope>NUCLEOTIDE SEQUENCE</scope>
    <source>
        <strain evidence="2">MTRN7</strain>
    </source>
</reference>
<dbReference type="RefSeq" id="WP_106687910.1">
    <property type="nucleotide sequence ID" value="NZ_CAXQEU010000098.1"/>
</dbReference>
<protein>
    <submittedName>
        <fullName evidence="2">Uncharacterized protein</fullName>
    </submittedName>
</protein>
<sequence>MKNITTFLCLFITTFLIAQNNPPIKEAPVNPIILKYKLEHFNLSGTINTVTLNNSWQLQFNEEGLLVKEYNNVYDANKKLIKEYKYPDNTTILETKYEGENGVIKAKYTLNNDKNIIKYEVLDTKDIPDYYILDPITYEYKDQLLVKESSDKSKYNYNYKTETTTYKYDNKKRLIQSSLFYDNKEHIDFRNTYDYSKFNEGKILFLKDNGYYEINQDYNSKGTLTYEVVKENGYRANPLSKVYRNPMYDEHGNISTFSDGEFRYTYFKK</sequence>
<evidence type="ECO:0000313" key="3">
    <source>
        <dbReference type="Proteomes" id="UP001149142"/>
    </source>
</evidence>
<proteinExistence type="predicted"/>